<organism evidence="3 4">
    <name type="scientific">Acidiferrobacter thiooxydans</name>
    <dbReference type="NCBI Taxonomy" id="163359"/>
    <lineage>
        <taxon>Bacteria</taxon>
        <taxon>Pseudomonadati</taxon>
        <taxon>Pseudomonadota</taxon>
        <taxon>Gammaproteobacteria</taxon>
        <taxon>Acidiferrobacterales</taxon>
        <taxon>Acidiferrobacteraceae</taxon>
        <taxon>Acidiferrobacter</taxon>
    </lineage>
</organism>
<dbReference type="PANTHER" id="PTHR33969">
    <property type="entry name" value="SEGREGATION AND CONDENSATION PROTEIN A"/>
    <property type="match status" value="1"/>
</dbReference>
<proteinExistence type="inferred from homology"/>
<evidence type="ECO:0000256" key="1">
    <source>
        <dbReference type="ARBA" id="ARBA00044777"/>
    </source>
</evidence>
<dbReference type="GO" id="GO:0007059">
    <property type="term" value="P:chromosome segregation"/>
    <property type="evidence" value="ECO:0007669"/>
    <property type="project" value="UniProtKB-UniRule"/>
</dbReference>
<dbReference type="STRING" id="163359.A9R16_09410"/>
<keyword evidence="4" id="KW-1185">Reference proteome</keyword>
<dbReference type="AlphaFoldDB" id="A0A1C2G3A8"/>
<dbReference type="Gene3D" id="6.10.250.2410">
    <property type="match status" value="1"/>
</dbReference>
<keyword evidence="2" id="KW-0963">Cytoplasm</keyword>
<dbReference type="EMBL" id="PSYR01000002">
    <property type="protein sequence ID" value="RCN56005.1"/>
    <property type="molecule type" value="Genomic_DNA"/>
</dbReference>
<dbReference type="InterPro" id="IPR003768">
    <property type="entry name" value="ScpA"/>
</dbReference>
<keyword evidence="2" id="KW-0132">Cell division</keyword>
<comment type="caution">
    <text evidence="3">The sequence shown here is derived from an EMBL/GenBank/DDBJ whole genome shotgun (WGS) entry which is preliminary data.</text>
</comment>
<gene>
    <name evidence="2" type="primary">scpA</name>
    <name evidence="3" type="ORF">C4900_08935</name>
</gene>
<reference evidence="3 4" key="1">
    <citation type="submission" date="2018-02" db="EMBL/GenBank/DDBJ databases">
        <title>Insights into the biology of acidophilic members of the Acidiferrobacteraceae family derived from comparative genomic analyses.</title>
        <authorList>
            <person name="Issotta F."/>
            <person name="Thyssen C."/>
            <person name="Mena C."/>
            <person name="Moya A."/>
            <person name="Bellenberg S."/>
            <person name="Sproer C."/>
            <person name="Covarrubias P.C."/>
            <person name="Sand W."/>
            <person name="Quatrini R."/>
            <person name="Vera M."/>
        </authorList>
    </citation>
    <scope>NUCLEOTIDE SEQUENCE [LARGE SCALE GENOMIC DNA]</scope>
    <source>
        <strain evidence="4">m-1</strain>
    </source>
</reference>
<dbReference type="RefSeq" id="WP_065969369.1">
    <property type="nucleotide sequence ID" value="NZ_CP080624.1"/>
</dbReference>
<dbReference type="Proteomes" id="UP000253250">
    <property type="component" value="Unassembled WGS sequence"/>
</dbReference>
<dbReference type="PANTHER" id="PTHR33969:SF2">
    <property type="entry name" value="SEGREGATION AND CONDENSATION PROTEIN A"/>
    <property type="match status" value="1"/>
</dbReference>
<evidence type="ECO:0000313" key="3">
    <source>
        <dbReference type="EMBL" id="RCN56005.1"/>
    </source>
</evidence>
<sequence length="255" mass="29145">MSAVLVRGEEWTSIPEDLYIPPDALEVILEEFAGPLDLLLYLIRRENIDVLDIPIAEVTRQYMTYVEIMKAIKLELAADYLVMAAMLAEIKSRMLLPRPVAADPEEADPRAELVRRLLEYERYQAVCESLEARPRVGRELFLPEIPMDGRNSERPAPTVTLEDLLSALRAVLRRENAFAHHRVMREPLSVRERMTHILERVRSDGFTEFSMLFQLGEGKRGVVVTFLAILELVRESLVMLVQNEPFAPIHLKAAA</sequence>
<dbReference type="GO" id="GO:0006260">
    <property type="term" value="P:DNA replication"/>
    <property type="evidence" value="ECO:0007669"/>
    <property type="project" value="UniProtKB-UniRule"/>
</dbReference>
<comment type="function">
    <text evidence="2">Participates in chromosomal partition during cell division. May act via the formation of a condensin-like complex containing Smc and ScpB that pull DNA away from mid-cell into both cell halves.</text>
</comment>
<dbReference type="Pfam" id="PF02616">
    <property type="entry name" value="SMC_ScpA"/>
    <property type="match status" value="1"/>
</dbReference>
<evidence type="ECO:0000256" key="2">
    <source>
        <dbReference type="HAMAP-Rule" id="MF_01805"/>
    </source>
</evidence>
<comment type="subcellular location">
    <subcellularLocation>
        <location evidence="2">Cytoplasm</location>
    </subcellularLocation>
    <text evidence="2">Associated with two foci at the outer edges of the nucleoid region in young cells, and at four foci within both cell halves in older cells.</text>
</comment>
<dbReference type="OrthoDB" id="9811016at2"/>
<protein>
    <recommendedName>
        <fullName evidence="1 2">Segregation and condensation protein A</fullName>
    </recommendedName>
</protein>
<comment type="subunit">
    <text evidence="2">Component of a cohesin-like complex composed of ScpA, ScpB and the Smc homodimer, in which ScpA and ScpB bind to the head domain of Smc. The presence of the three proteins is required for the association of the complex with DNA.</text>
</comment>
<keyword evidence="2" id="KW-0159">Chromosome partition</keyword>
<dbReference type="HAMAP" id="MF_01805">
    <property type="entry name" value="ScpA"/>
    <property type="match status" value="1"/>
</dbReference>
<comment type="similarity">
    <text evidence="2">Belongs to the ScpA family.</text>
</comment>
<keyword evidence="2" id="KW-0131">Cell cycle</keyword>
<name>A0A1C2G3A8_9GAMM</name>
<accession>A0A1C2G3A8</accession>
<evidence type="ECO:0000313" key="4">
    <source>
        <dbReference type="Proteomes" id="UP000253250"/>
    </source>
</evidence>
<dbReference type="GO" id="GO:0005737">
    <property type="term" value="C:cytoplasm"/>
    <property type="evidence" value="ECO:0007669"/>
    <property type="project" value="UniProtKB-SubCell"/>
</dbReference>
<dbReference type="GO" id="GO:0051301">
    <property type="term" value="P:cell division"/>
    <property type="evidence" value="ECO:0007669"/>
    <property type="project" value="UniProtKB-KW"/>
</dbReference>